<dbReference type="GO" id="GO:0072380">
    <property type="term" value="C:TRC complex"/>
    <property type="evidence" value="ECO:0007669"/>
    <property type="project" value="TreeGrafter"/>
</dbReference>
<dbReference type="InterPro" id="IPR003034">
    <property type="entry name" value="SAP_dom"/>
</dbReference>
<dbReference type="EMBL" id="CAKKNE010000002">
    <property type="protein sequence ID" value="CAH0368946.1"/>
    <property type="molecule type" value="Genomic_DNA"/>
</dbReference>
<sequence length="904" mass="100409">MTTDACTPSEADLRAEIAKLELELKGVTEKARLSQEALDSARSQEPTEPKKKPRRRGGKKKNKMSDAIQEARQEVQRCPRNAQCRLDLARAYEGEDKFREAYAEASAAKILIPTYGRAWRLKQKLEKVMAEKNISFEDDDNLYLDTPLDAKVEDDNELPPVTADTPEEAREKAAEEKKQGDAHFLGKRHEQACERWGRAIELLKAHDITDVSVAKLYSNRAAAHLALKKHVLAARDGALAVECDAGWWKGHWYFGQATLELVKASAAQRGACTSNGERAQEAYRAFVRCAGVCPASKKDEIVAGRIQGLPAAGKRLPATGGSPSVCEPGAEAIRAMLAQLPSALEAFDDAGSVFLPPDPNFQDHDDDDDSFASQDTLLEDARTKHKRLARQRLEAASRDAKPVKTMPMTQPIVVKTPKKVQPPTPSPLTLDAVTKLATADVRRELEARGLRSAGPRSIAVARLRHALEPQQPTQKKSSGTGTGVFDIADFAISPDADRVAFGSTIRLKVSPEEHGAVEYSIQCAKLIGGSKQLYQAWAAPSLTKGQTYEHVFDDVGIYILSEPTHRFECQVEVYAVTGMKELREEAKRRKVEAKRRQVSEEKASQEKMRRDAEAKRRQEEAQRLEADERARAQAEAEKNDPKLRREAEARREEAVFASSHQWKMRPRTSHTGTGRRRRLHQLLDESRNEQKPSRPSTSHLAMPAPGQHKPMYADQRRPSTSAMRPADQPKRLGAPADDPEPITPQLRVGGSATERATGKVCRVVGKKQGLYQIQFAGSSATHARRAAQLTATIEEEAAAPVTPPKPPAPSLPQIIIEDNAWAPLDLIVAPGDECEVRVHEDEPRCVEYQIKCERILDYVPPLHVELFETNIMTAGEVFRYVFKEQGRYEVFDVDAPEIRGVIHV</sequence>
<protein>
    <recommendedName>
        <fullName evidence="4">SAP domain-containing protein</fullName>
    </recommendedName>
</protein>
<dbReference type="PANTHER" id="PTHR45831">
    <property type="entry name" value="LD24721P"/>
    <property type="match status" value="1"/>
</dbReference>
<evidence type="ECO:0000313" key="5">
    <source>
        <dbReference type="EMBL" id="CAH0368946.1"/>
    </source>
</evidence>
<feature type="compositionally biased region" description="Basic and acidic residues" evidence="3">
    <location>
        <begin position="167"/>
        <end position="181"/>
    </location>
</feature>
<keyword evidence="1" id="KW-0677">Repeat</keyword>
<feature type="compositionally biased region" description="Basic residues" evidence="3">
    <location>
        <begin position="662"/>
        <end position="680"/>
    </location>
</feature>
<evidence type="ECO:0000256" key="2">
    <source>
        <dbReference type="ARBA" id="ARBA00022803"/>
    </source>
</evidence>
<feature type="region of interest" description="Disordered" evidence="3">
    <location>
        <begin position="586"/>
        <end position="747"/>
    </location>
</feature>
<dbReference type="Proteomes" id="UP000789595">
    <property type="component" value="Unassembled WGS sequence"/>
</dbReference>
<feature type="non-terminal residue" evidence="5">
    <location>
        <position position="904"/>
    </location>
</feature>
<keyword evidence="6" id="KW-1185">Reference proteome</keyword>
<accession>A0A8J2SED9</accession>
<feature type="compositionally biased region" description="Basic and acidic residues" evidence="3">
    <location>
        <begin position="594"/>
        <end position="654"/>
    </location>
</feature>
<dbReference type="OrthoDB" id="629492at2759"/>
<name>A0A8J2SED9_9STRA</name>
<dbReference type="GO" id="GO:0006620">
    <property type="term" value="P:post-translational protein targeting to endoplasmic reticulum membrane"/>
    <property type="evidence" value="ECO:0007669"/>
    <property type="project" value="TreeGrafter"/>
</dbReference>
<evidence type="ECO:0000256" key="3">
    <source>
        <dbReference type="SAM" id="MobiDB-lite"/>
    </source>
</evidence>
<evidence type="ECO:0000259" key="4">
    <source>
        <dbReference type="PROSITE" id="PS50800"/>
    </source>
</evidence>
<feature type="region of interest" description="Disordered" evidence="3">
    <location>
        <begin position="153"/>
        <end position="183"/>
    </location>
</feature>
<dbReference type="AlphaFoldDB" id="A0A8J2SED9"/>
<keyword evidence="2" id="KW-0802">TPR repeat</keyword>
<dbReference type="PANTHER" id="PTHR45831:SF4">
    <property type="match status" value="1"/>
</dbReference>
<feature type="region of interest" description="Disordered" evidence="3">
    <location>
        <begin position="33"/>
        <end position="75"/>
    </location>
</feature>
<evidence type="ECO:0000313" key="6">
    <source>
        <dbReference type="Proteomes" id="UP000789595"/>
    </source>
</evidence>
<dbReference type="Gene3D" id="1.25.40.10">
    <property type="entry name" value="Tetratricopeptide repeat domain"/>
    <property type="match status" value="2"/>
</dbReference>
<comment type="caution">
    <text evidence="5">The sequence shown here is derived from an EMBL/GenBank/DDBJ whole genome shotgun (WGS) entry which is preliminary data.</text>
</comment>
<feature type="compositionally biased region" description="Basic and acidic residues" evidence="3">
    <location>
        <begin position="681"/>
        <end position="692"/>
    </location>
</feature>
<dbReference type="GO" id="GO:0060090">
    <property type="term" value="F:molecular adaptor activity"/>
    <property type="evidence" value="ECO:0007669"/>
    <property type="project" value="TreeGrafter"/>
</dbReference>
<dbReference type="SUPFAM" id="SSF48452">
    <property type="entry name" value="TPR-like"/>
    <property type="match status" value="1"/>
</dbReference>
<gene>
    <name evidence="5" type="ORF">PECAL_2P20470</name>
</gene>
<organism evidence="5 6">
    <name type="scientific">Pelagomonas calceolata</name>
    <dbReference type="NCBI Taxonomy" id="35677"/>
    <lineage>
        <taxon>Eukaryota</taxon>
        <taxon>Sar</taxon>
        <taxon>Stramenopiles</taxon>
        <taxon>Ochrophyta</taxon>
        <taxon>Pelagophyceae</taxon>
        <taxon>Pelagomonadales</taxon>
        <taxon>Pelagomonadaceae</taxon>
        <taxon>Pelagomonas</taxon>
    </lineage>
</organism>
<proteinExistence type="predicted"/>
<dbReference type="PROSITE" id="PS50800">
    <property type="entry name" value="SAP"/>
    <property type="match status" value="1"/>
</dbReference>
<reference evidence="5" key="1">
    <citation type="submission" date="2021-11" db="EMBL/GenBank/DDBJ databases">
        <authorList>
            <consortium name="Genoscope - CEA"/>
            <person name="William W."/>
        </authorList>
    </citation>
    <scope>NUCLEOTIDE SEQUENCE</scope>
</reference>
<feature type="domain" description="SAP" evidence="4">
    <location>
        <begin position="433"/>
        <end position="467"/>
    </location>
</feature>
<dbReference type="InterPro" id="IPR011990">
    <property type="entry name" value="TPR-like_helical_dom_sf"/>
</dbReference>
<evidence type="ECO:0000256" key="1">
    <source>
        <dbReference type="ARBA" id="ARBA00022737"/>
    </source>
</evidence>
<dbReference type="InterPro" id="IPR047150">
    <property type="entry name" value="SGT"/>
</dbReference>
<dbReference type="GO" id="GO:0016020">
    <property type="term" value="C:membrane"/>
    <property type="evidence" value="ECO:0007669"/>
    <property type="project" value="TreeGrafter"/>
</dbReference>
<feature type="compositionally biased region" description="Basic residues" evidence="3">
    <location>
        <begin position="51"/>
        <end position="62"/>
    </location>
</feature>